<organism evidence="3 4">
    <name type="scientific">Timema podura</name>
    <name type="common">Walking stick</name>
    <dbReference type="NCBI Taxonomy" id="61482"/>
    <lineage>
        <taxon>Eukaryota</taxon>
        <taxon>Metazoa</taxon>
        <taxon>Ecdysozoa</taxon>
        <taxon>Arthropoda</taxon>
        <taxon>Hexapoda</taxon>
        <taxon>Insecta</taxon>
        <taxon>Pterygota</taxon>
        <taxon>Neoptera</taxon>
        <taxon>Polyneoptera</taxon>
        <taxon>Phasmatodea</taxon>
        <taxon>Timematodea</taxon>
        <taxon>Timematoidea</taxon>
        <taxon>Timematidae</taxon>
        <taxon>Timema</taxon>
    </lineage>
</organism>
<evidence type="ECO:0000313" key="4">
    <source>
        <dbReference type="Proteomes" id="UP001153148"/>
    </source>
</evidence>
<dbReference type="EMBL" id="CAJPIN010137979">
    <property type="protein sequence ID" value="CAG2069421.1"/>
    <property type="molecule type" value="Genomic_DNA"/>
</dbReference>
<dbReference type="InterPro" id="IPR046867">
    <property type="entry name" value="AldOxase/xan_DH_MoCoBD2"/>
</dbReference>
<dbReference type="PANTHER" id="PTHR11908">
    <property type="entry name" value="XANTHINE DEHYDROGENASE"/>
    <property type="match status" value="1"/>
</dbReference>
<protein>
    <recommendedName>
        <fullName evidence="2">Aldehyde oxidase/xanthine dehydrogenase second molybdopterin binding domain-containing protein</fullName>
    </recommendedName>
</protein>
<dbReference type="InterPro" id="IPR037165">
    <property type="entry name" value="AldOxase/xan_DH_Mopterin-bd_sf"/>
</dbReference>
<dbReference type="Pfam" id="PF20256">
    <property type="entry name" value="MoCoBD_2"/>
    <property type="match status" value="1"/>
</dbReference>
<dbReference type="InterPro" id="IPR016208">
    <property type="entry name" value="Ald_Oxase/xanthine_DH-like"/>
</dbReference>
<name>A0ABN7PVD4_TIMPD</name>
<reference evidence="3" key="1">
    <citation type="submission" date="2021-03" db="EMBL/GenBank/DDBJ databases">
        <authorList>
            <person name="Tran Van P."/>
        </authorList>
    </citation>
    <scope>NUCLEOTIDE SEQUENCE</scope>
</reference>
<feature type="domain" description="Aldehyde oxidase/xanthine dehydrogenase second molybdopterin binding" evidence="2">
    <location>
        <begin position="7"/>
        <end position="83"/>
    </location>
</feature>
<dbReference type="Gene3D" id="3.30.365.10">
    <property type="entry name" value="Aldehyde oxidase/xanthine dehydrogenase, molybdopterin binding domain"/>
    <property type="match status" value="1"/>
</dbReference>
<evidence type="ECO:0000256" key="1">
    <source>
        <dbReference type="ARBA" id="ARBA00022505"/>
    </source>
</evidence>
<dbReference type="SUPFAM" id="SSF56003">
    <property type="entry name" value="Molybdenum cofactor-binding domain"/>
    <property type="match status" value="1"/>
</dbReference>
<keyword evidence="4" id="KW-1185">Reference proteome</keyword>
<gene>
    <name evidence="3" type="ORF">TPAB3V08_LOCUS16363</name>
</gene>
<evidence type="ECO:0000313" key="3">
    <source>
        <dbReference type="EMBL" id="CAG2069421.1"/>
    </source>
</evidence>
<sequence>MSRKPAAVVAQVCAHTLGIPLDLVSIQPSNSVVAANGDSTAGSVTSDTCCYATIECCKILLARLEPVRLTLVDPTWQTLVSTAKAMEVDLTAVYM</sequence>
<evidence type="ECO:0000259" key="2">
    <source>
        <dbReference type="Pfam" id="PF20256"/>
    </source>
</evidence>
<dbReference type="PANTHER" id="PTHR11908:SF132">
    <property type="entry name" value="ALDEHYDE OXIDASE 1-RELATED"/>
    <property type="match status" value="1"/>
</dbReference>
<comment type="caution">
    <text evidence="3">The sequence shown here is derived from an EMBL/GenBank/DDBJ whole genome shotgun (WGS) entry which is preliminary data.</text>
</comment>
<accession>A0ABN7PVD4</accession>
<proteinExistence type="predicted"/>
<dbReference type="Proteomes" id="UP001153148">
    <property type="component" value="Unassembled WGS sequence"/>
</dbReference>
<keyword evidence="1" id="KW-0500">Molybdenum</keyword>